<proteinExistence type="predicted"/>
<protein>
    <submittedName>
        <fullName evidence="1">Uncharacterized protein</fullName>
    </submittedName>
</protein>
<gene>
    <name evidence="1" type="ORF">ODALV1_LOCUS14934</name>
</gene>
<keyword evidence="2" id="KW-1185">Reference proteome</keyword>
<name>A0ABP1QX40_9HEXA</name>
<organism evidence="1 2">
    <name type="scientific">Orchesella dallaii</name>
    <dbReference type="NCBI Taxonomy" id="48710"/>
    <lineage>
        <taxon>Eukaryota</taxon>
        <taxon>Metazoa</taxon>
        <taxon>Ecdysozoa</taxon>
        <taxon>Arthropoda</taxon>
        <taxon>Hexapoda</taxon>
        <taxon>Collembola</taxon>
        <taxon>Entomobryomorpha</taxon>
        <taxon>Entomobryoidea</taxon>
        <taxon>Orchesellidae</taxon>
        <taxon>Orchesellinae</taxon>
        <taxon>Orchesella</taxon>
    </lineage>
</organism>
<reference evidence="1 2" key="1">
    <citation type="submission" date="2024-08" db="EMBL/GenBank/DDBJ databases">
        <authorList>
            <person name="Cucini C."/>
            <person name="Frati F."/>
        </authorList>
    </citation>
    <scope>NUCLEOTIDE SEQUENCE [LARGE SCALE GENOMIC DNA]</scope>
</reference>
<dbReference type="EMBL" id="CAXLJM020000046">
    <property type="protein sequence ID" value="CAL8111325.1"/>
    <property type="molecule type" value="Genomic_DNA"/>
</dbReference>
<comment type="caution">
    <text evidence="1">The sequence shown here is derived from an EMBL/GenBank/DDBJ whole genome shotgun (WGS) entry which is preliminary data.</text>
</comment>
<accession>A0ABP1QX40</accession>
<evidence type="ECO:0000313" key="1">
    <source>
        <dbReference type="EMBL" id="CAL8111325.1"/>
    </source>
</evidence>
<evidence type="ECO:0000313" key="2">
    <source>
        <dbReference type="Proteomes" id="UP001642540"/>
    </source>
</evidence>
<dbReference type="Proteomes" id="UP001642540">
    <property type="component" value="Unassembled WGS sequence"/>
</dbReference>
<sequence>MDWSHKVEVELNFNTKVKETKYRGESMVPHKSRVLLLKVTATCCFLFTLNTQQCNANKIETKSKVYKDSCALTSTSAIESHPYRQTQLEAAAVPDVYVTTPLDCCGGTFRSSHEMDSFLDSTWSRYEIDCALQSQEFYSAYKEETMSKSGKAIRSLGKMEGSEASSSPPLACEPNGVPIIIKEEKIEEEFVSPRPIHGRRRFEAAQRVPSINCKTLQKVPSMSDLSETDRYNHSLASLKEAVNF</sequence>